<organism evidence="1 2">
    <name type="scientific">Mycolicibacterium nivoides</name>
    <dbReference type="NCBI Taxonomy" id="2487344"/>
    <lineage>
        <taxon>Bacteria</taxon>
        <taxon>Bacillati</taxon>
        <taxon>Actinomycetota</taxon>
        <taxon>Actinomycetes</taxon>
        <taxon>Mycobacteriales</taxon>
        <taxon>Mycobacteriaceae</taxon>
        <taxon>Mycolicibacterium</taxon>
    </lineage>
</organism>
<keyword evidence="2" id="KW-1185">Reference proteome</keyword>
<protein>
    <submittedName>
        <fullName evidence="1">Uncharacterized protein</fullName>
    </submittedName>
</protein>
<sequence>MSEGTLKINGEVVEATEFAYNGCHKIYLITFGGDRDLMLECDYTEDDIYPVEMLPDIWATTCPLRFISSADLSVQYVEQCDQTAIVTWEPS</sequence>
<evidence type="ECO:0000313" key="1">
    <source>
        <dbReference type="EMBL" id="MFN6548189.1"/>
    </source>
</evidence>
<reference evidence="1 2" key="1">
    <citation type="submission" date="2024-12" db="EMBL/GenBank/DDBJ databases">
        <title>The coexistence of Mycolicibacterium septicum and Mycolicibacterium nivoides in clinical samples.</title>
        <authorList>
            <person name="Wang C."/>
            <person name="Feng Y."/>
            <person name="Zong Z."/>
        </authorList>
    </citation>
    <scope>NUCLEOTIDE SEQUENCE [LARGE SCALE GENOMIC DNA]</scope>
    <source>
        <strain evidence="1 2">120309</strain>
    </source>
</reference>
<dbReference type="EMBL" id="JBKBDD010000020">
    <property type="protein sequence ID" value="MFN6548189.1"/>
    <property type="molecule type" value="Genomic_DNA"/>
</dbReference>
<name>A0ABW9LJK6_9MYCO</name>
<comment type="caution">
    <text evidence="1">The sequence shown here is derived from an EMBL/GenBank/DDBJ whole genome shotgun (WGS) entry which is preliminary data.</text>
</comment>
<accession>A0ABW9LJK6</accession>
<gene>
    <name evidence="1" type="ORF">ACK4CT_34000</name>
</gene>
<evidence type="ECO:0000313" key="2">
    <source>
        <dbReference type="Proteomes" id="UP001635816"/>
    </source>
</evidence>
<dbReference type="Proteomes" id="UP001635816">
    <property type="component" value="Unassembled WGS sequence"/>
</dbReference>
<dbReference type="RefSeq" id="WP_409545742.1">
    <property type="nucleotide sequence ID" value="NZ_JBKBDD010000020.1"/>
</dbReference>
<proteinExistence type="predicted"/>